<protein>
    <submittedName>
        <fullName evidence="1">Uncharacterized protein</fullName>
    </submittedName>
</protein>
<proteinExistence type="predicted"/>
<evidence type="ECO:0000313" key="2">
    <source>
        <dbReference type="Proteomes" id="UP000240572"/>
    </source>
</evidence>
<dbReference type="AlphaFoldDB" id="A0A2P8D6F0"/>
<dbReference type="Proteomes" id="UP000240572">
    <property type="component" value="Unassembled WGS sequence"/>
</dbReference>
<sequence length="496" mass="54959">MLSYAQDATAAAEDITQASSYLDHKTAALEKYLKRSDRIQQRLLRRLQKKEARMLVRLAAKDSVAYKQYLHRAPGFDSIAVLSKDTTALARMAKRRNATIDSLKGIQQFMHNQGNKLAALEGISGQALPGGDYSGKIAELQGKLNAEQQVKDLIRQRTQSLEQMAAGAGIPGLTGIQKDVYYAQEKMKAWRGLADDPDAAEEKAMEYLQGIEGFDQHLNPNQGSFGGVGANATAESLQAMGYQTKAQVGKMLQEKLGNSLQSVQQGMGAQVQEFSNQLGKVTDKVKEAGNLAQDARQGLQEAKATKDKLKHIEKPGFRKNPERGKPFWQRLEPQYNFQTTRATPDGLRPAMVELGAGVAFKHTPSLSYGIGIGASFGLGQDWQHIRLSYEGISTRVYADWKLLYGFSLQAGYERAFRPQNRAYLQDNNTTPQQSTASADHGLKAAFGGQQEAAYLGIMKRYRISSKWNGTFMAGYNFLWQQSNLRSPFMLRLGWGK</sequence>
<name>A0A2P8D6F0_9BACT</name>
<keyword evidence="2" id="KW-1185">Reference proteome</keyword>
<reference evidence="1 2" key="1">
    <citation type="submission" date="2018-03" db="EMBL/GenBank/DDBJ databases">
        <title>Genomic Encyclopedia of Type Strains, Phase III (KMG-III): the genomes of soil and plant-associated and newly described type strains.</title>
        <authorList>
            <person name="Whitman W."/>
        </authorList>
    </citation>
    <scope>NUCLEOTIDE SEQUENCE [LARGE SCALE GENOMIC DNA]</scope>
    <source>
        <strain evidence="1 2">CGMCC 1.12700</strain>
    </source>
</reference>
<comment type="caution">
    <text evidence="1">The sequence shown here is derived from an EMBL/GenBank/DDBJ whole genome shotgun (WGS) entry which is preliminary data.</text>
</comment>
<accession>A0A2P8D6F0</accession>
<evidence type="ECO:0000313" key="1">
    <source>
        <dbReference type="EMBL" id="PSK92793.1"/>
    </source>
</evidence>
<gene>
    <name evidence="1" type="ORF">B0I18_103376</name>
</gene>
<dbReference type="EMBL" id="PYGD01000003">
    <property type="protein sequence ID" value="PSK92793.1"/>
    <property type="molecule type" value="Genomic_DNA"/>
</dbReference>
<organism evidence="1 2">
    <name type="scientific">Taibaiella chishuiensis</name>
    <dbReference type="NCBI Taxonomy" id="1434707"/>
    <lineage>
        <taxon>Bacteria</taxon>
        <taxon>Pseudomonadati</taxon>
        <taxon>Bacteroidota</taxon>
        <taxon>Chitinophagia</taxon>
        <taxon>Chitinophagales</taxon>
        <taxon>Chitinophagaceae</taxon>
        <taxon>Taibaiella</taxon>
    </lineage>
</organism>